<dbReference type="InterPro" id="IPR003837">
    <property type="entry name" value="GatC"/>
</dbReference>
<keyword evidence="1" id="KW-0436">Ligase</keyword>
<comment type="function">
    <text evidence="1">Allows the formation of correctly charged Asn-tRNA(Asn) or Gln-tRNA(Gln) through the transamidation of misacylated Asp-tRNA(Asn) or Glu-tRNA(Gln) in organisms which lack either or both of asparaginyl-tRNA or glutaminyl-tRNA synthetases. The reaction takes place in the presence of glutamine and ATP through an activated phospho-Asp-tRNA(Asn) or phospho-Glu-tRNA(Gln).</text>
</comment>
<dbReference type="EC" id="6.3.5.-" evidence="1"/>
<dbReference type="Gene3D" id="1.10.20.60">
    <property type="entry name" value="Glu-tRNAGln amidotransferase C subunit, N-terminal domain"/>
    <property type="match status" value="1"/>
</dbReference>
<comment type="catalytic activity">
    <reaction evidence="1">
        <text>L-glutamyl-tRNA(Gln) + L-glutamine + ATP + H2O = L-glutaminyl-tRNA(Gln) + L-glutamate + ADP + phosphate + H(+)</text>
        <dbReference type="Rhea" id="RHEA:17521"/>
        <dbReference type="Rhea" id="RHEA-COMP:9681"/>
        <dbReference type="Rhea" id="RHEA-COMP:9684"/>
        <dbReference type="ChEBI" id="CHEBI:15377"/>
        <dbReference type="ChEBI" id="CHEBI:15378"/>
        <dbReference type="ChEBI" id="CHEBI:29985"/>
        <dbReference type="ChEBI" id="CHEBI:30616"/>
        <dbReference type="ChEBI" id="CHEBI:43474"/>
        <dbReference type="ChEBI" id="CHEBI:58359"/>
        <dbReference type="ChEBI" id="CHEBI:78520"/>
        <dbReference type="ChEBI" id="CHEBI:78521"/>
        <dbReference type="ChEBI" id="CHEBI:456216"/>
    </reaction>
</comment>
<protein>
    <recommendedName>
        <fullName evidence="1">Aspartyl/glutamyl-tRNA(Asn/Gln) amidotransferase subunit C</fullName>
        <shortName evidence="1">Asp/Glu-ADT subunit C</shortName>
        <ecNumber evidence="1">6.3.5.-</ecNumber>
    </recommendedName>
</protein>
<dbReference type="PANTHER" id="PTHR15004">
    <property type="entry name" value="GLUTAMYL-TRNA(GLN) AMIDOTRANSFERASE SUBUNIT C, MITOCHONDRIAL"/>
    <property type="match status" value="1"/>
</dbReference>
<dbReference type="GO" id="GO:0006450">
    <property type="term" value="P:regulation of translational fidelity"/>
    <property type="evidence" value="ECO:0007669"/>
    <property type="project" value="InterPro"/>
</dbReference>
<sequence length="120" mass="13349">MHLSESGFLNILSAFLLFSTMSLELSDVKRLSILAQIELNETQSTQTLDKLNGIFSLVEQLRAVDTAGIEPLNHPIAAMQPDLSLRLRDDVASEPNRREDYQKPAPASQDGLYLVPKVIE</sequence>
<evidence type="ECO:0000313" key="4">
    <source>
        <dbReference type="Proteomes" id="UP000642180"/>
    </source>
</evidence>
<comment type="caution">
    <text evidence="3">The sequence shown here is derived from an EMBL/GenBank/DDBJ whole genome shotgun (WGS) entry which is preliminary data.</text>
</comment>
<dbReference type="GO" id="GO:0005524">
    <property type="term" value="F:ATP binding"/>
    <property type="evidence" value="ECO:0007669"/>
    <property type="project" value="UniProtKB-KW"/>
</dbReference>
<dbReference type="SUPFAM" id="SSF141000">
    <property type="entry name" value="Glu-tRNAGln amidotransferase C subunit"/>
    <property type="match status" value="1"/>
</dbReference>
<evidence type="ECO:0000256" key="1">
    <source>
        <dbReference type="HAMAP-Rule" id="MF_00122"/>
    </source>
</evidence>
<evidence type="ECO:0000256" key="2">
    <source>
        <dbReference type="SAM" id="MobiDB-lite"/>
    </source>
</evidence>
<comment type="catalytic activity">
    <reaction evidence="1">
        <text>L-aspartyl-tRNA(Asn) + L-glutamine + ATP + H2O = L-asparaginyl-tRNA(Asn) + L-glutamate + ADP + phosphate + 2 H(+)</text>
        <dbReference type="Rhea" id="RHEA:14513"/>
        <dbReference type="Rhea" id="RHEA-COMP:9674"/>
        <dbReference type="Rhea" id="RHEA-COMP:9677"/>
        <dbReference type="ChEBI" id="CHEBI:15377"/>
        <dbReference type="ChEBI" id="CHEBI:15378"/>
        <dbReference type="ChEBI" id="CHEBI:29985"/>
        <dbReference type="ChEBI" id="CHEBI:30616"/>
        <dbReference type="ChEBI" id="CHEBI:43474"/>
        <dbReference type="ChEBI" id="CHEBI:58359"/>
        <dbReference type="ChEBI" id="CHEBI:78515"/>
        <dbReference type="ChEBI" id="CHEBI:78516"/>
        <dbReference type="ChEBI" id="CHEBI:456216"/>
    </reaction>
</comment>
<name>A0A8J3ATM4_9BURK</name>
<gene>
    <name evidence="1 3" type="primary">gatC</name>
    <name evidence="3" type="ORF">GCM10008066_16140</name>
</gene>
<evidence type="ECO:0000313" key="3">
    <source>
        <dbReference type="EMBL" id="GGI18850.1"/>
    </source>
</evidence>
<dbReference type="GO" id="GO:0006412">
    <property type="term" value="P:translation"/>
    <property type="evidence" value="ECO:0007669"/>
    <property type="project" value="UniProtKB-UniRule"/>
</dbReference>
<dbReference type="Pfam" id="PF02686">
    <property type="entry name" value="GatC"/>
    <property type="match status" value="1"/>
</dbReference>
<keyword evidence="1" id="KW-0648">Protein biosynthesis</keyword>
<dbReference type="HAMAP" id="MF_00122">
    <property type="entry name" value="GatC"/>
    <property type="match status" value="1"/>
</dbReference>
<organism evidence="3 4">
    <name type="scientific">Oxalicibacterium faecigallinarum</name>
    <dbReference type="NCBI Taxonomy" id="573741"/>
    <lineage>
        <taxon>Bacteria</taxon>
        <taxon>Pseudomonadati</taxon>
        <taxon>Pseudomonadota</taxon>
        <taxon>Betaproteobacteria</taxon>
        <taxon>Burkholderiales</taxon>
        <taxon>Oxalobacteraceae</taxon>
        <taxon>Oxalicibacterium</taxon>
    </lineage>
</organism>
<dbReference type="GO" id="GO:0050567">
    <property type="term" value="F:glutaminyl-tRNA synthase (glutamine-hydrolyzing) activity"/>
    <property type="evidence" value="ECO:0007669"/>
    <property type="project" value="UniProtKB-UniRule"/>
</dbReference>
<feature type="region of interest" description="Disordered" evidence="2">
    <location>
        <begin position="87"/>
        <end position="109"/>
    </location>
</feature>
<dbReference type="InterPro" id="IPR036113">
    <property type="entry name" value="Asp/Glu-ADT_sf_sub_c"/>
</dbReference>
<accession>A0A8J3ATM4</accession>
<comment type="subunit">
    <text evidence="1">Heterotrimer of A, B and C subunits.</text>
</comment>
<keyword evidence="1" id="KW-0067">ATP-binding</keyword>
<dbReference type="EMBL" id="BMDI01000001">
    <property type="protein sequence ID" value="GGI18850.1"/>
    <property type="molecule type" value="Genomic_DNA"/>
</dbReference>
<dbReference type="NCBIfam" id="TIGR00135">
    <property type="entry name" value="gatC"/>
    <property type="match status" value="1"/>
</dbReference>
<dbReference type="AlphaFoldDB" id="A0A8J3ATM4"/>
<keyword evidence="4" id="KW-1185">Reference proteome</keyword>
<dbReference type="GO" id="GO:0070681">
    <property type="term" value="P:glutaminyl-tRNAGln biosynthesis via transamidation"/>
    <property type="evidence" value="ECO:0007669"/>
    <property type="project" value="TreeGrafter"/>
</dbReference>
<reference evidence="4" key="1">
    <citation type="journal article" date="2019" name="Int. J. Syst. Evol. Microbiol.">
        <title>The Global Catalogue of Microorganisms (GCM) 10K type strain sequencing project: providing services to taxonomists for standard genome sequencing and annotation.</title>
        <authorList>
            <consortium name="The Broad Institute Genomics Platform"/>
            <consortium name="The Broad Institute Genome Sequencing Center for Infectious Disease"/>
            <person name="Wu L."/>
            <person name="Ma J."/>
        </authorList>
    </citation>
    <scope>NUCLEOTIDE SEQUENCE [LARGE SCALE GENOMIC DNA]</scope>
    <source>
        <strain evidence="4">CCM 2767</strain>
    </source>
</reference>
<proteinExistence type="inferred from homology"/>
<dbReference type="Proteomes" id="UP000642180">
    <property type="component" value="Unassembled WGS sequence"/>
</dbReference>
<keyword evidence="1" id="KW-0547">Nucleotide-binding</keyword>
<dbReference type="PANTHER" id="PTHR15004:SF0">
    <property type="entry name" value="GLUTAMYL-TRNA(GLN) AMIDOTRANSFERASE SUBUNIT C, MITOCHONDRIAL"/>
    <property type="match status" value="1"/>
</dbReference>
<comment type="similarity">
    <text evidence="1">Belongs to the GatC family.</text>
</comment>
<feature type="compositionally biased region" description="Basic and acidic residues" evidence="2">
    <location>
        <begin position="87"/>
        <end position="102"/>
    </location>
</feature>